<evidence type="ECO:0000256" key="5">
    <source>
        <dbReference type="SAM" id="SignalP"/>
    </source>
</evidence>
<keyword evidence="8" id="KW-1185">Reference proteome</keyword>
<evidence type="ECO:0000256" key="2">
    <source>
        <dbReference type="ARBA" id="ARBA00022525"/>
    </source>
</evidence>
<evidence type="ECO:0000259" key="6">
    <source>
        <dbReference type="SMART" id="SM00093"/>
    </source>
</evidence>
<dbReference type="InterPro" id="IPR042185">
    <property type="entry name" value="Serpin_sf_2"/>
</dbReference>
<dbReference type="InterPro" id="IPR023796">
    <property type="entry name" value="Serpin_dom"/>
</dbReference>
<dbReference type="PROSITE" id="PS51257">
    <property type="entry name" value="PROKAR_LIPOPROTEIN"/>
    <property type="match status" value="1"/>
</dbReference>
<evidence type="ECO:0000256" key="3">
    <source>
        <dbReference type="ARBA" id="ARBA00022729"/>
    </source>
</evidence>
<comment type="similarity">
    <text evidence="4">Belongs to the serpin family.</text>
</comment>
<organism evidence="7 8">
    <name type="scientific">Paenibacillus azoreducens</name>
    <dbReference type="NCBI Taxonomy" id="116718"/>
    <lineage>
        <taxon>Bacteria</taxon>
        <taxon>Bacillati</taxon>
        <taxon>Bacillota</taxon>
        <taxon>Bacilli</taxon>
        <taxon>Bacillales</taxon>
        <taxon>Paenibacillaceae</taxon>
        <taxon>Paenibacillus</taxon>
    </lineage>
</organism>
<feature type="chain" id="PRO_5039482407" evidence="5">
    <location>
        <begin position="23"/>
        <end position="430"/>
    </location>
</feature>
<comment type="subcellular location">
    <subcellularLocation>
        <location evidence="1">Secreted</location>
    </subcellularLocation>
</comment>
<evidence type="ECO:0000313" key="7">
    <source>
        <dbReference type="EMBL" id="GIO49944.1"/>
    </source>
</evidence>
<name>A0A920CU56_9BACL</name>
<dbReference type="PANTHER" id="PTHR11461:SF211">
    <property type="entry name" value="GH10112P-RELATED"/>
    <property type="match status" value="1"/>
</dbReference>
<evidence type="ECO:0000256" key="4">
    <source>
        <dbReference type="RuleBase" id="RU000411"/>
    </source>
</evidence>
<dbReference type="Gene3D" id="2.30.39.10">
    <property type="entry name" value="Alpha-1-antitrypsin, domain 1"/>
    <property type="match status" value="1"/>
</dbReference>
<dbReference type="FunFam" id="3.30.497.10:FF:000031">
    <property type="entry name" value="Putative salivary serpin"/>
    <property type="match status" value="1"/>
</dbReference>
<protein>
    <submittedName>
        <fullName evidence="7">Serine protease inhibitor</fullName>
    </submittedName>
</protein>
<dbReference type="SMART" id="SM00093">
    <property type="entry name" value="SERPIN"/>
    <property type="match status" value="1"/>
</dbReference>
<dbReference type="InterPro" id="IPR042178">
    <property type="entry name" value="Serpin_sf_1"/>
</dbReference>
<dbReference type="Proteomes" id="UP000682811">
    <property type="component" value="Unassembled WGS sequence"/>
</dbReference>
<dbReference type="GO" id="GO:0004867">
    <property type="term" value="F:serine-type endopeptidase inhibitor activity"/>
    <property type="evidence" value="ECO:0007669"/>
    <property type="project" value="InterPro"/>
</dbReference>
<comment type="caution">
    <text evidence="7">The sequence shown here is derived from an EMBL/GenBank/DDBJ whole genome shotgun (WGS) entry which is preliminary data.</text>
</comment>
<evidence type="ECO:0000256" key="1">
    <source>
        <dbReference type="ARBA" id="ARBA00004613"/>
    </source>
</evidence>
<dbReference type="InterPro" id="IPR036186">
    <property type="entry name" value="Serpin_sf"/>
</dbReference>
<dbReference type="Gene3D" id="3.30.497.10">
    <property type="entry name" value="Antithrombin, subunit I, domain 2"/>
    <property type="match status" value="1"/>
</dbReference>
<reference evidence="7 8" key="1">
    <citation type="submission" date="2021-03" db="EMBL/GenBank/DDBJ databases">
        <title>Antimicrobial resistance genes in bacteria isolated from Japanese honey, and their potential for conferring macrolide and lincosamide resistance in the American foulbrood pathogen Paenibacillus larvae.</title>
        <authorList>
            <person name="Okamoto M."/>
            <person name="Kumagai M."/>
            <person name="Kanamori H."/>
            <person name="Takamatsu D."/>
        </authorList>
    </citation>
    <scope>NUCLEOTIDE SEQUENCE [LARGE SCALE GENOMIC DNA]</scope>
    <source>
        <strain evidence="7 8">J34TS1</strain>
    </source>
</reference>
<gene>
    <name evidence="7" type="ORF">J34TS1_47090</name>
</gene>
<evidence type="ECO:0000313" key="8">
    <source>
        <dbReference type="Proteomes" id="UP000682811"/>
    </source>
</evidence>
<dbReference type="CDD" id="cd19588">
    <property type="entry name" value="serpin_miropin-like"/>
    <property type="match status" value="1"/>
</dbReference>
<accession>A0A920CU56</accession>
<dbReference type="PROSITE" id="PS00284">
    <property type="entry name" value="SERPIN"/>
    <property type="match status" value="1"/>
</dbReference>
<dbReference type="EMBL" id="BORT01000026">
    <property type="protein sequence ID" value="GIO49944.1"/>
    <property type="molecule type" value="Genomic_DNA"/>
</dbReference>
<dbReference type="GO" id="GO:0005615">
    <property type="term" value="C:extracellular space"/>
    <property type="evidence" value="ECO:0007669"/>
    <property type="project" value="InterPro"/>
</dbReference>
<dbReference type="PANTHER" id="PTHR11461">
    <property type="entry name" value="SERINE PROTEASE INHIBITOR, SERPIN"/>
    <property type="match status" value="1"/>
</dbReference>
<sequence>MFFNPKKGCALMLLAVSTVVSACSGPMNPTAIAKSNSPAIEKDVPVLSLGERQQAASKLNPAFIQAQNRFGLTLHQKLAPAAGQGQNLILSPYSIFTALALAYNGADGQTAKEMAQTLGVQQLRKDQISAAFHTLQTLLEDAGSGVRLNTANSVWYQRGGSMKDSFVGTARKSYGAEIRDADFQNKKTLNEINDWVSKHTNGKIPSILDQLPAPETLAVLLNAVYFKGSWQKPFDPKDTREGSFTLANQTVKKVPMMAQSGMFEYKNTSEAQAIRLPYGDGRLDMMIIMPAEGRTLADLMNKIRKDPSPWQGNFPNASGEIRLPRFKAEYSGQLKDPLAQMGMKQAFDPAAADFTAMSDIKPLFISSVLHKTVVDVNEQGTEAAAVTAIGLATASAPLDRFRMDVDHPFFFCIEDRQTGLWIFMGTIENP</sequence>
<feature type="domain" description="Serpin" evidence="6">
    <location>
        <begin position="72"/>
        <end position="430"/>
    </location>
</feature>
<dbReference type="SUPFAM" id="SSF56574">
    <property type="entry name" value="Serpins"/>
    <property type="match status" value="1"/>
</dbReference>
<dbReference type="RefSeq" id="WP_212980280.1">
    <property type="nucleotide sequence ID" value="NZ_AP025343.1"/>
</dbReference>
<dbReference type="InterPro" id="IPR000215">
    <property type="entry name" value="Serpin_fam"/>
</dbReference>
<feature type="signal peptide" evidence="5">
    <location>
        <begin position="1"/>
        <end position="22"/>
    </location>
</feature>
<keyword evidence="2" id="KW-0964">Secreted</keyword>
<proteinExistence type="inferred from homology"/>
<dbReference type="InterPro" id="IPR023795">
    <property type="entry name" value="Serpin_CS"/>
</dbReference>
<dbReference type="AlphaFoldDB" id="A0A920CU56"/>
<keyword evidence="3 5" id="KW-0732">Signal</keyword>
<dbReference type="Pfam" id="PF00079">
    <property type="entry name" value="Serpin"/>
    <property type="match status" value="1"/>
</dbReference>